<sequence>APIQPVTEKESENSILDLLSEEELKSKDCCFASFCISEWDRSKGSFLIINIKPRSIFSAALESYGELIRKGLERVQADVRRDNATQLEHIWCCSFPEDHQRLTSINERLTFITRDEYLRKFNYLEKNIFHPKYFSKESKVNFQVLVTSVKNFLNVLKKKKI</sequence>
<dbReference type="EMBL" id="JADGJW010000926">
    <property type="protein sequence ID" value="KAJ3209725.1"/>
    <property type="molecule type" value="Genomic_DNA"/>
</dbReference>
<gene>
    <name evidence="1" type="ORF">HK099_008441</name>
</gene>
<feature type="non-terminal residue" evidence="1">
    <location>
        <position position="161"/>
    </location>
</feature>
<evidence type="ECO:0000313" key="1">
    <source>
        <dbReference type="EMBL" id="KAJ3209725.1"/>
    </source>
</evidence>
<evidence type="ECO:0000313" key="2">
    <source>
        <dbReference type="Proteomes" id="UP001211065"/>
    </source>
</evidence>
<accession>A0AAD5TW43</accession>
<reference evidence="1" key="1">
    <citation type="submission" date="2020-05" db="EMBL/GenBank/DDBJ databases">
        <title>Phylogenomic resolution of chytrid fungi.</title>
        <authorList>
            <person name="Stajich J.E."/>
            <person name="Amses K."/>
            <person name="Simmons R."/>
            <person name="Seto K."/>
            <person name="Myers J."/>
            <person name="Bonds A."/>
            <person name="Quandt C.A."/>
            <person name="Barry K."/>
            <person name="Liu P."/>
            <person name="Grigoriev I."/>
            <person name="Longcore J.E."/>
            <person name="James T.Y."/>
        </authorList>
    </citation>
    <scope>NUCLEOTIDE SEQUENCE</scope>
    <source>
        <strain evidence="1">JEL0476</strain>
    </source>
</reference>
<name>A0AAD5TW43_9FUNG</name>
<organism evidence="1 2">
    <name type="scientific">Clydaea vesicula</name>
    <dbReference type="NCBI Taxonomy" id="447962"/>
    <lineage>
        <taxon>Eukaryota</taxon>
        <taxon>Fungi</taxon>
        <taxon>Fungi incertae sedis</taxon>
        <taxon>Chytridiomycota</taxon>
        <taxon>Chytridiomycota incertae sedis</taxon>
        <taxon>Chytridiomycetes</taxon>
        <taxon>Lobulomycetales</taxon>
        <taxon>Lobulomycetaceae</taxon>
        <taxon>Clydaea</taxon>
    </lineage>
</organism>
<proteinExistence type="predicted"/>
<keyword evidence="2" id="KW-1185">Reference proteome</keyword>
<protein>
    <submittedName>
        <fullName evidence="1">Uncharacterized protein</fullName>
    </submittedName>
</protein>
<comment type="caution">
    <text evidence="1">The sequence shown here is derived from an EMBL/GenBank/DDBJ whole genome shotgun (WGS) entry which is preliminary data.</text>
</comment>
<dbReference type="AlphaFoldDB" id="A0AAD5TW43"/>
<dbReference type="Proteomes" id="UP001211065">
    <property type="component" value="Unassembled WGS sequence"/>
</dbReference>